<proteinExistence type="predicted"/>
<keyword evidence="2" id="KW-0808">Transferase</keyword>
<accession>A0A239TZR4</accession>
<evidence type="ECO:0000259" key="1">
    <source>
        <dbReference type="PROSITE" id="PS51186"/>
    </source>
</evidence>
<dbReference type="InterPro" id="IPR016181">
    <property type="entry name" value="Acyl_CoA_acyltransferase"/>
</dbReference>
<keyword evidence="2" id="KW-0012">Acyltransferase</keyword>
<dbReference type="PROSITE" id="PS51186">
    <property type="entry name" value="GNAT"/>
    <property type="match status" value="1"/>
</dbReference>
<keyword evidence="3" id="KW-1185">Reference proteome</keyword>
<reference evidence="2 3" key="1">
    <citation type="submission" date="2017-06" db="EMBL/GenBank/DDBJ databases">
        <authorList>
            <consortium name="Pathogen Informatics"/>
        </authorList>
    </citation>
    <scope>NUCLEOTIDE SEQUENCE [LARGE SCALE GENOMIC DNA]</scope>
    <source>
        <strain evidence="2 3">NCTC10570</strain>
    </source>
</reference>
<dbReference type="SUPFAM" id="SSF55729">
    <property type="entry name" value="Acyl-CoA N-acyltransferases (Nat)"/>
    <property type="match status" value="1"/>
</dbReference>
<gene>
    <name evidence="2" type="primary">speG</name>
    <name evidence="2" type="ORF">SAMEA4364220_01744</name>
</gene>
<feature type="domain" description="N-acetyltransferase" evidence="1">
    <location>
        <begin position="11"/>
        <end position="160"/>
    </location>
</feature>
<dbReference type="GO" id="GO:0004145">
    <property type="term" value="F:diamine N-acetyltransferase activity"/>
    <property type="evidence" value="ECO:0007669"/>
    <property type="project" value="UniProtKB-EC"/>
</dbReference>
<dbReference type="EC" id="2.3.1.57" evidence="2"/>
<organism evidence="2 3">
    <name type="scientific">Megamonas hypermegale</name>
    <dbReference type="NCBI Taxonomy" id="158847"/>
    <lineage>
        <taxon>Bacteria</taxon>
        <taxon>Bacillati</taxon>
        <taxon>Bacillota</taxon>
        <taxon>Negativicutes</taxon>
        <taxon>Selenomonadales</taxon>
        <taxon>Selenomonadaceae</taxon>
        <taxon>Megamonas</taxon>
    </lineage>
</organism>
<dbReference type="AlphaFoldDB" id="A0A239TZR4"/>
<dbReference type="EMBL" id="LT906446">
    <property type="protein sequence ID" value="SNV03297.1"/>
    <property type="molecule type" value="Genomic_DNA"/>
</dbReference>
<dbReference type="InterPro" id="IPR000182">
    <property type="entry name" value="GNAT_dom"/>
</dbReference>
<evidence type="ECO:0000313" key="3">
    <source>
        <dbReference type="Proteomes" id="UP000215383"/>
    </source>
</evidence>
<dbReference type="GeneID" id="78507736"/>
<name>A0A239TZR4_9FIRM</name>
<dbReference type="PANTHER" id="PTHR43415">
    <property type="entry name" value="SPERMIDINE N(1)-ACETYLTRANSFERASE"/>
    <property type="match status" value="1"/>
</dbReference>
<sequence>MEKIIKTGKRLRFRQATEADMDYIMEVEYKPGNAKYVIPYTREVHMQTLDTPSATHLIIETIDAKEKVGFLMIAGLDNPSKEIEWTRIILDTKGKGYGQETLEMLKSWAFDDLKFHRAWLDCKDYNARALHVYEKAGLVREGLIRETILTDGVYENLIILGILDREYFAMKKEQEK</sequence>
<evidence type="ECO:0000313" key="2">
    <source>
        <dbReference type="EMBL" id="SNV03297.1"/>
    </source>
</evidence>
<dbReference type="eggNOG" id="COG1670">
    <property type="taxonomic scope" value="Bacteria"/>
</dbReference>
<dbReference type="Pfam" id="PF13302">
    <property type="entry name" value="Acetyltransf_3"/>
    <property type="match status" value="1"/>
</dbReference>
<dbReference type="Gene3D" id="3.40.630.30">
    <property type="match status" value="1"/>
</dbReference>
<dbReference type="Proteomes" id="UP000215383">
    <property type="component" value="Chromosome 1"/>
</dbReference>
<dbReference type="RefSeq" id="WP_027890035.1">
    <property type="nucleotide sequence ID" value="NZ_CALXYH010000018.1"/>
</dbReference>
<dbReference type="PANTHER" id="PTHR43415:SF3">
    <property type="entry name" value="GNAT-FAMILY ACETYLTRANSFERASE"/>
    <property type="match status" value="1"/>
</dbReference>
<protein>
    <submittedName>
        <fullName evidence="2">Spermidine N(1)-acetyltransferase</fullName>
        <ecNumber evidence="2">2.3.1.57</ecNumber>
    </submittedName>
</protein>
<dbReference type="OrthoDB" id="9795206at2"/>